<keyword evidence="6" id="KW-0521">NADP</keyword>
<evidence type="ECO:0000259" key="7">
    <source>
        <dbReference type="Pfam" id="PF04321"/>
    </source>
</evidence>
<evidence type="ECO:0000256" key="2">
    <source>
        <dbReference type="ARBA" id="ARBA00010944"/>
    </source>
</evidence>
<evidence type="ECO:0000256" key="1">
    <source>
        <dbReference type="ARBA" id="ARBA00004781"/>
    </source>
</evidence>
<dbReference type="Proteomes" id="UP000197092">
    <property type="component" value="Chromosome 1"/>
</dbReference>
<dbReference type="FunFam" id="3.40.50.720:FF:000159">
    <property type="entry name" value="dTDP-4-dehydrorhamnose reductase"/>
    <property type="match status" value="1"/>
</dbReference>
<dbReference type="GO" id="GO:0005829">
    <property type="term" value="C:cytosol"/>
    <property type="evidence" value="ECO:0007669"/>
    <property type="project" value="TreeGrafter"/>
</dbReference>
<evidence type="ECO:0000313" key="9">
    <source>
        <dbReference type="Proteomes" id="UP000197092"/>
    </source>
</evidence>
<evidence type="ECO:0000256" key="3">
    <source>
        <dbReference type="ARBA" id="ARBA00012929"/>
    </source>
</evidence>
<dbReference type="Gene3D" id="3.90.25.10">
    <property type="entry name" value="UDP-galactose 4-epimerase, domain 1"/>
    <property type="match status" value="1"/>
</dbReference>
<dbReference type="Pfam" id="PF04321">
    <property type="entry name" value="RmlD_sub_bind"/>
    <property type="match status" value="1"/>
</dbReference>
<comment type="catalytic activity">
    <reaction evidence="5 6">
        <text>dTDP-beta-L-rhamnose + NADP(+) = dTDP-4-dehydro-beta-L-rhamnose + NADPH + H(+)</text>
        <dbReference type="Rhea" id="RHEA:21796"/>
        <dbReference type="ChEBI" id="CHEBI:15378"/>
        <dbReference type="ChEBI" id="CHEBI:57510"/>
        <dbReference type="ChEBI" id="CHEBI:57783"/>
        <dbReference type="ChEBI" id="CHEBI:58349"/>
        <dbReference type="ChEBI" id="CHEBI:62830"/>
        <dbReference type="EC" id="1.1.1.133"/>
    </reaction>
</comment>
<dbReference type="PANTHER" id="PTHR10491">
    <property type="entry name" value="DTDP-4-DEHYDRORHAMNOSE REDUCTASE"/>
    <property type="match status" value="1"/>
</dbReference>
<dbReference type="InterPro" id="IPR029903">
    <property type="entry name" value="RmlD-like-bd"/>
</dbReference>
<dbReference type="CDD" id="cd05254">
    <property type="entry name" value="dTDP_HR_like_SDR_e"/>
    <property type="match status" value="1"/>
</dbReference>
<dbReference type="SUPFAM" id="SSF51735">
    <property type="entry name" value="NAD(P)-binding Rossmann-fold domains"/>
    <property type="match status" value="1"/>
</dbReference>
<gene>
    <name evidence="8" type="ORF">BSZ05_05210</name>
</gene>
<name>A0AAN1FEM9_9VIBR</name>
<sequence length="291" mass="32107">MMKVLITGSHGQVGHCLVSQLSKRTDINVTAYDRELLDITNEQQVKSVIDELKPNVIINAAAHTAVDKAETDIGMSYAINRDGPLHLAESAEKIDALLLHISTDYAFDGDKAEPYVETDTPNPKGVYGKSKLAGEEAVARYCSRYVILRTAWVFGEHGNNFVKTMLRLGRERSELGVIGDQVGGPTYAGDIASALISIMDKFESTEQSGVYHYAGEPHVSWYQFAQTIFASAEKYGVLEHLPTVHEIPQEQYPLPAPRPANSRLNCSRIYSVFGIVSSDWRAALNNIKAYS</sequence>
<dbReference type="AlphaFoldDB" id="A0AAN1FEM9"/>
<evidence type="ECO:0000256" key="4">
    <source>
        <dbReference type="ARBA" id="ARBA00017099"/>
    </source>
</evidence>
<dbReference type="PANTHER" id="PTHR10491:SF4">
    <property type="entry name" value="METHIONINE ADENOSYLTRANSFERASE 2 SUBUNIT BETA"/>
    <property type="match status" value="1"/>
</dbReference>
<dbReference type="KEGG" id="vsh:BSZ05_05210"/>
<comment type="similarity">
    <text evidence="2 6">Belongs to the dTDP-4-dehydrorhamnose reductase family.</text>
</comment>
<proteinExistence type="inferred from homology"/>
<comment type="pathway">
    <text evidence="1 6">Carbohydrate biosynthesis; dTDP-L-rhamnose biosynthesis.</text>
</comment>
<accession>A0AAN1FEM9</accession>
<organism evidence="8 9">
    <name type="scientific">Vibrio mediterranei</name>
    <dbReference type="NCBI Taxonomy" id="689"/>
    <lineage>
        <taxon>Bacteria</taxon>
        <taxon>Pseudomonadati</taxon>
        <taxon>Pseudomonadota</taxon>
        <taxon>Gammaproteobacteria</taxon>
        <taxon>Vibrionales</taxon>
        <taxon>Vibrionaceae</taxon>
        <taxon>Vibrio</taxon>
    </lineage>
</organism>
<dbReference type="InterPro" id="IPR036291">
    <property type="entry name" value="NAD(P)-bd_dom_sf"/>
</dbReference>
<dbReference type="NCBIfam" id="TIGR01214">
    <property type="entry name" value="rmlD"/>
    <property type="match status" value="1"/>
</dbReference>
<feature type="domain" description="RmlD-like substrate binding" evidence="7">
    <location>
        <begin position="2"/>
        <end position="287"/>
    </location>
</feature>
<comment type="function">
    <text evidence="6">Catalyzes the reduction of dTDP-6-deoxy-L-lyxo-4-hexulose to yield dTDP-L-rhamnose.</text>
</comment>
<reference evidence="9" key="1">
    <citation type="submission" date="2016-12" db="EMBL/GenBank/DDBJ databases">
        <title>Comparative genomic analysis reveals the diversity, evolution, and environmental adaptation strategies of the genus Vibrio.</title>
        <authorList>
            <person name="Lin H."/>
            <person name="Wang X."/>
            <person name="Zhang X.-H."/>
        </authorList>
    </citation>
    <scope>NUCLEOTIDE SEQUENCE [LARGE SCALE GENOMIC DNA]</scope>
    <source>
        <strain evidence="9">QT6D1</strain>
    </source>
</reference>
<evidence type="ECO:0000256" key="5">
    <source>
        <dbReference type="ARBA" id="ARBA00048200"/>
    </source>
</evidence>
<comment type="cofactor">
    <cofactor evidence="6">
        <name>Mg(2+)</name>
        <dbReference type="ChEBI" id="CHEBI:18420"/>
    </cofactor>
    <text evidence="6">Binds 1 Mg(2+) ion per monomer.</text>
</comment>
<dbReference type="EC" id="1.1.1.133" evidence="3 6"/>
<dbReference type="EMBL" id="CP018308">
    <property type="protein sequence ID" value="ASI89254.1"/>
    <property type="molecule type" value="Genomic_DNA"/>
</dbReference>
<protein>
    <recommendedName>
        <fullName evidence="4 6">dTDP-4-dehydrorhamnose reductase</fullName>
        <ecNumber evidence="3 6">1.1.1.133</ecNumber>
    </recommendedName>
</protein>
<dbReference type="GO" id="GO:0019305">
    <property type="term" value="P:dTDP-rhamnose biosynthetic process"/>
    <property type="evidence" value="ECO:0007669"/>
    <property type="project" value="TreeGrafter"/>
</dbReference>
<dbReference type="Gene3D" id="3.40.50.720">
    <property type="entry name" value="NAD(P)-binding Rossmann-like Domain"/>
    <property type="match status" value="1"/>
</dbReference>
<dbReference type="GO" id="GO:0008831">
    <property type="term" value="F:dTDP-4-dehydrorhamnose reductase activity"/>
    <property type="evidence" value="ECO:0007669"/>
    <property type="project" value="UniProtKB-EC"/>
</dbReference>
<evidence type="ECO:0000313" key="8">
    <source>
        <dbReference type="EMBL" id="ASI89254.1"/>
    </source>
</evidence>
<evidence type="ECO:0000256" key="6">
    <source>
        <dbReference type="RuleBase" id="RU364082"/>
    </source>
</evidence>
<dbReference type="InterPro" id="IPR005913">
    <property type="entry name" value="dTDP_dehydrorham_reduct"/>
</dbReference>
<keyword evidence="6" id="KW-0560">Oxidoreductase</keyword>